<dbReference type="AlphaFoldDB" id="A0A6J1P7C8"/>
<dbReference type="Proteomes" id="UP001652582">
    <property type="component" value="Chromosome 1"/>
</dbReference>
<dbReference type="KEGG" id="bany:112057561"/>
<dbReference type="InterPro" id="IPR052632">
    <property type="entry name" value="MICOS_subunit_Mic19"/>
</dbReference>
<evidence type="ECO:0000313" key="1">
    <source>
        <dbReference type="Proteomes" id="UP001652582"/>
    </source>
</evidence>
<organism evidence="1 2">
    <name type="scientific">Bicyclus anynana</name>
    <name type="common">Squinting bush brown butterfly</name>
    <dbReference type="NCBI Taxonomy" id="110368"/>
    <lineage>
        <taxon>Eukaryota</taxon>
        <taxon>Metazoa</taxon>
        <taxon>Ecdysozoa</taxon>
        <taxon>Arthropoda</taxon>
        <taxon>Hexapoda</taxon>
        <taxon>Insecta</taxon>
        <taxon>Pterygota</taxon>
        <taxon>Neoptera</taxon>
        <taxon>Endopterygota</taxon>
        <taxon>Lepidoptera</taxon>
        <taxon>Glossata</taxon>
        <taxon>Ditrysia</taxon>
        <taxon>Papilionoidea</taxon>
        <taxon>Nymphalidae</taxon>
        <taxon>Satyrinae</taxon>
        <taxon>Satyrini</taxon>
        <taxon>Mycalesina</taxon>
        <taxon>Bicyclus</taxon>
    </lineage>
</organism>
<evidence type="ECO:0000313" key="2">
    <source>
        <dbReference type="RefSeq" id="XP_023953782.2"/>
    </source>
</evidence>
<proteinExistence type="predicted"/>
<reference evidence="2" key="2">
    <citation type="submission" date="2025-08" db="UniProtKB">
        <authorList>
            <consortium name="RefSeq"/>
        </authorList>
    </citation>
    <scope>IDENTIFICATION</scope>
</reference>
<dbReference type="RefSeq" id="XP_023953782.2">
    <property type="nucleotide sequence ID" value="XM_024098014.2"/>
</dbReference>
<gene>
    <name evidence="2" type="primary">LOC112057561</name>
</gene>
<protein>
    <submittedName>
        <fullName evidence="2">MICOS complex subunit MIC25-like</fullName>
    </submittedName>
</protein>
<dbReference type="OrthoDB" id="162894at2759"/>
<accession>A0A6J1P7C8</accession>
<dbReference type="GeneID" id="112057561"/>
<name>A0A6J1P7C8_BICAN</name>
<reference evidence="1" key="1">
    <citation type="submission" date="2025-05" db="UniProtKB">
        <authorList>
            <consortium name="RefSeq"/>
        </authorList>
    </citation>
    <scope>NUCLEOTIDE SEQUENCE [LARGE SCALE GENOMIC DNA]</scope>
</reference>
<dbReference type="PANTHER" id="PTHR21588">
    <property type="entry name" value="COILED-COIL-HELIX-COILED-COIL-HELIX DOMAIN CONTAINING 6"/>
    <property type="match status" value="1"/>
</dbReference>
<sequence>MGIISSKDTRRISFDNTFAMTPALIPKSFEDAEDILVIDDFEKNSPSDLNYKDPSSRLIDLRDEDFDYWTQRIESLKNDHQEISHIIEQEYQKTIDNTYKLIHPPKITQEKIQKIKPCFDWQAKILQCYEDNPRQPLMCSAVVQAFTICVSSCQLED</sequence>
<dbReference type="PANTHER" id="PTHR21588:SF18">
    <property type="entry name" value="MICOS COMPLEX SUBUNIT MIC19"/>
    <property type="match status" value="1"/>
</dbReference>
<keyword evidence="1" id="KW-1185">Reference proteome</keyword>
<dbReference type="GO" id="GO:0007007">
    <property type="term" value="P:inner mitochondrial membrane organization"/>
    <property type="evidence" value="ECO:0007669"/>
    <property type="project" value="TreeGrafter"/>
</dbReference>
<dbReference type="GO" id="GO:0061617">
    <property type="term" value="C:MICOS complex"/>
    <property type="evidence" value="ECO:0007669"/>
    <property type="project" value="TreeGrafter"/>
</dbReference>